<accession>A0ABT9DDU6</accession>
<dbReference type="Proteomes" id="UP001232536">
    <property type="component" value="Unassembled WGS sequence"/>
</dbReference>
<dbReference type="RefSeq" id="WP_304600821.1">
    <property type="nucleotide sequence ID" value="NZ_JAUQYP010000001.1"/>
</dbReference>
<proteinExistence type="predicted"/>
<reference evidence="2 3" key="1">
    <citation type="submission" date="2023-07" db="EMBL/GenBank/DDBJ databases">
        <title>Description of novel actinomycetes strains, isolated from tidal flat sediment.</title>
        <authorList>
            <person name="Lu C."/>
        </authorList>
    </citation>
    <scope>NUCLEOTIDE SEQUENCE [LARGE SCALE GENOMIC DNA]</scope>
    <source>
        <strain evidence="2 3">SYSU T00b441</strain>
    </source>
</reference>
<gene>
    <name evidence="2" type="ORF">Q6348_08255</name>
</gene>
<keyword evidence="3" id="KW-1185">Reference proteome</keyword>
<evidence type="ECO:0000256" key="1">
    <source>
        <dbReference type="SAM" id="MobiDB-lite"/>
    </source>
</evidence>
<evidence type="ECO:0000313" key="3">
    <source>
        <dbReference type="Proteomes" id="UP001232536"/>
    </source>
</evidence>
<sequence>GARVAPTDPVARESFLVVLGEREVVALVAAPSVGEPELVDVVITQDPRRVHQLARSLFGRVPGPPDGAAEPPEARDDEADPRRGRLRR</sequence>
<organism evidence="2 3">
    <name type="scientific">Actinotalea lenta</name>
    <dbReference type="NCBI Taxonomy" id="3064654"/>
    <lineage>
        <taxon>Bacteria</taxon>
        <taxon>Bacillati</taxon>
        <taxon>Actinomycetota</taxon>
        <taxon>Actinomycetes</taxon>
        <taxon>Micrococcales</taxon>
        <taxon>Cellulomonadaceae</taxon>
        <taxon>Actinotalea</taxon>
    </lineage>
</organism>
<name>A0ABT9DDU6_9CELL</name>
<comment type="caution">
    <text evidence="2">The sequence shown here is derived from an EMBL/GenBank/DDBJ whole genome shotgun (WGS) entry which is preliminary data.</text>
</comment>
<protein>
    <submittedName>
        <fullName evidence="2">Uncharacterized protein</fullName>
    </submittedName>
</protein>
<evidence type="ECO:0000313" key="2">
    <source>
        <dbReference type="EMBL" id="MDO8107187.1"/>
    </source>
</evidence>
<feature type="region of interest" description="Disordered" evidence="1">
    <location>
        <begin position="57"/>
        <end position="88"/>
    </location>
</feature>
<dbReference type="EMBL" id="JAUQYP010000001">
    <property type="protein sequence ID" value="MDO8107187.1"/>
    <property type="molecule type" value="Genomic_DNA"/>
</dbReference>
<feature type="non-terminal residue" evidence="2">
    <location>
        <position position="1"/>
    </location>
</feature>